<keyword evidence="2" id="KW-0238">DNA-binding</keyword>
<proteinExistence type="predicted"/>
<organism evidence="5 6">
    <name type="scientific">Microbacterium maritypicum MF109</name>
    <dbReference type="NCBI Taxonomy" id="1333857"/>
    <lineage>
        <taxon>Bacteria</taxon>
        <taxon>Bacillati</taxon>
        <taxon>Actinomycetota</taxon>
        <taxon>Actinomycetes</taxon>
        <taxon>Micrococcales</taxon>
        <taxon>Microbacteriaceae</taxon>
        <taxon>Microbacterium</taxon>
    </lineage>
</organism>
<comment type="caution">
    <text evidence="5">The sequence shown here is derived from an EMBL/GenBank/DDBJ whole genome shotgun (WGS) entry which is preliminary data.</text>
</comment>
<dbReference type="PANTHER" id="PTHR43537">
    <property type="entry name" value="TRANSCRIPTIONAL REGULATOR, GNTR FAMILY"/>
    <property type="match status" value="1"/>
</dbReference>
<sequence length="227" mass="24330">MAARRGLHGVLVDDLGRRIVHHEIAPGAQLPLDELGEQYGVSRTVVRETMRVLEAKGLIVARQNVGTRVLADDAWHALDVDVLRWRLSGPDAKDARQDLLELRSAVEPTASRLAALRRNDATAERLVAASQRMRDALEPEDVDAFTAADVDFHATLFEAAGNPLIAELLSLVGAALDDRIQVVASHGISAVAVDLHCELAAAVAAGDADQAARTAGDLIVRSYEDSL</sequence>
<dbReference type="CDD" id="cd07377">
    <property type="entry name" value="WHTH_GntR"/>
    <property type="match status" value="1"/>
</dbReference>
<dbReference type="InterPro" id="IPR036390">
    <property type="entry name" value="WH_DNA-bd_sf"/>
</dbReference>
<dbReference type="GO" id="GO:0003700">
    <property type="term" value="F:DNA-binding transcription factor activity"/>
    <property type="evidence" value="ECO:0007669"/>
    <property type="project" value="InterPro"/>
</dbReference>
<dbReference type="InterPro" id="IPR036388">
    <property type="entry name" value="WH-like_DNA-bd_sf"/>
</dbReference>
<evidence type="ECO:0000256" key="3">
    <source>
        <dbReference type="ARBA" id="ARBA00023163"/>
    </source>
</evidence>
<dbReference type="SMART" id="SM00345">
    <property type="entry name" value="HTH_GNTR"/>
    <property type="match status" value="1"/>
</dbReference>
<evidence type="ECO:0000256" key="1">
    <source>
        <dbReference type="ARBA" id="ARBA00023015"/>
    </source>
</evidence>
<dbReference type="InterPro" id="IPR008920">
    <property type="entry name" value="TF_FadR/GntR_C"/>
</dbReference>
<keyword evidence="1" id="KW-0805">Transcription regulation</keyword>
<dbReference type="PROSITE" id="PS50949">
    <property type="entry name" value="HTH_GNTR"/>
    <property type="match status" value="1"/>
</dbReference>
<reference evidence="5 6" key="1">
    <citation type="journal article" date="2013" name="Genome Announc.">
        <title>Whole-genome sequences of five oyster-associated bacteria show potential for crude oil hydrocarbon degradation.</title>
        <authorList>
            <person name="Chauhan A."/>
            <person name="Green S."/>
            <person name="Pathak A."/>
            <person name="Thomas J."/>
            <person name="Venkatramanan R."/>
        </authorList>
    </citation>
    <scope>NUCLEOTIDE SEQUENCE [LARGE SCALE GENOMIC DNA]</scope>
    <source>
        <strain evidence="5 6">MF109</strain>
    </source>
</reference>
<dbReference type="Pfam" id="PF07729">
    <property type="entry name" value="FCD"/>
    <property type="match status" value="1"/>
</dbReference>
<keyword evidence="3" id="KW-0804">Transcription</keyword>
<protein>
    <recommendedName>
        <fullName evidence="4">HTH gntR-type domain-containing protein</fullName>
    </recommendedName>
</protein>
<evidence type="ECO:0000256" key="2">
    <source>
        <dbReference type="ARBA" id="ARBA00023125"/>
    </source>
</evidence>
<dbReference type="AlphaFoldDB" id="T5KNF5"/>
<evidence type="ECO:0000259" key="4">
    <source>
        <dbReference type="PROSITE" id="PS50949"/>
    </source>
</evidence>
<dbReference type="Pfam" id="PF00392">
    <property type="entry name" value="GntR"/>
    <property type="match status" value="1"/>
</dbReference>
<accession>T5KNF5</accession>
<feature type="domain" description="HTH gntR-type" evidence="4">
    <location>
        <begin position="5"/>
        <end position="72"/>
    </location>
</feature>
<dbReference type="InterPro" id="IPR000524">
    <property type="entry name" value="Tscrpt_reg_HTH_GntR"/>
</dbReference>
<gene>
    <name evidence="5" type="ORF">L687_15925</name>
</gene>
<dbReference type="Proteomes" id="UP000016033">
    <property type="component" value="Unassembled WGS sequence"/>
</dbReference>
<dbReference type="PANTHER" id="PTHR43537:SF44">
    <property type="entry name" value="GNTR FAMILY REGULATORY PROTEIN"/>
    <property type="match status" value="1"/>
</dbReference>
<dbReference type="PATRIC" id="fig|1333857.3.peg.1495"/>
<dbReference type="SUPFAM" id="SSF48008">
    <property type="entry name" value="GntR ligand-binding domain-like"/>
    <property type="match status" value="1"/>
</dbReference>
<dbReference type="EMBL" id="ATAO01000168">
    <property type="protein sequence ID" value="EQM79563.1"/>
    <property type="molecule type" value="Genomic_DNA"/>
</dbReference>
<evidence type="ECO:0000313" key="5">
    <source>
        <dbReference type="EMBL" id="EQM79563.1"/>
    </source>
</evidence>
<dbReference type="RefSeq" id="WP_021199459.1">
    <property type="nucleotide sequence ID" value="NZ_ATAO01000168.1"/>
</dbReference>
<dbReference type="Gene3D" id="1.20.120.530">
    <property type="entry name" value="GntR ligand-binding domain-like"/>
    <property type="match status" value="1"/>
</dbReference>
<dbReference type="GO" id="GO:0003677">
    <property type="term" value="F:DNA binding"/>
    <property type="evidence" value="ECO:0007669"/>
    <property type="project" value="UniProtKB-KW"/>
</dbReference>
<dbReference type="SMART" id="SM00895">
    <property type="entry name" value="FCD"/>
    <property type="match status" value="1"/>
</dbReference>
<evidence type="ECO:0000313" key="6">
    <source>
        <dbReference type="Proteomes" id="UP000016033"/>
    </source>
</evidence>
<name>T5KNF5_MICMQ</name>
<dbReference type="InterPro" id="IPR011711">
    <property type="entry name" value="GntR_C"/>
</dbReference>
<dbReference type="Gene3D" id="1.10.10.10">
    <property type="entry name" value="Winged helix-like DNA-binding domain superfamily/Winged helix DNA-binding domain"/>
    <property type="match status" value="1"/>
</dbReference>
<dbReference type="SUPFAM" id="SSF46785">
    <property type="entry name" value="Winged helix' DNA-binding domain"/>
    <property type="match status" value="1"/>
</dbReference>